<evidence type="ECO:0000256" key="3">
    <source>
        <dbReference type="ARBA" id="ARBA00023015"/>
    </source>
</evidence>
<dbReference type="InterPro" id="IPR036388">
    <property type="entry name" value="WH-like_DNA-bd_sf"/>
</dbReference>
<dbReference type="FunFam" id="1.10.10.10:FF:000001">
    <property type="entry name" value="LysR family transcriptional regulator"/>
    <property type="match status" value="1"/>
</dbReference>
<dbReference type="Pfam" id="PF00126">
    <property type="entry name" value="HTH_1"/>
    <property type="match status" value="1"/>
</dbReference>
<evidence type="ECO:0000313" key="7">
    <source>
        <dbReference type="EMBL" id="BAL77518.1"/>
    </source>
</evidence>
<dbReference type="SUPFAM" id="SSF46785">
    <property type="entry name" value="Winged helix' DNA-binding domain"/>
    <property type="match status" value="1"/>
</dbReference>
<dbReference type="AlphaFoldDB" id="A0AAI8MCC2"/>
<dbReference type="GO" id="GO:0003700">
    <property type="term" value="F:DNA-binding transcription factor activity"/>
    <property type="evidence" value="ECO:0007669"/>
    <property type="project" value="InterPro"/>
</dbReference>
<dbReference type="Gene3D" id="1.10.10.10">
    <property type="entry name" value="Winged helix-like DNA-binding domain superfamily/Winged helix DNA-binding domain"/>
    <property type="match status" value="1"/>
</dbReference>
<dbReference type="PANTHER" id="PTHR30579">
    <property type="entry name" value="TRANSCRIPTIONAL REGULATOR"/>
    <property type="match status" value="1"/>
</dbReference>
<dbReference type="InterPro" id="IPR050176">
    <property type="entry name" value="LTTR"/>
</dbReference>
<gene>
    <name evidence="7" type="ORF">S23_43230</name>
</gene>
<keyword evidence="3" id="KW-0805">Transcription regulation</keyword>
<keyword evidence="4" id="KW-0238">DNA-binding</keyword>
<dbReference type="Pfam" id="PF03466">
    <property type="entry name" value="LysR_substrate"/>
    <property type="match status" value="1"/>
</dbReference>
<sequence length="289" mass="31332">MTAPVLDPDLLKAFLAVSKHHSFTRAAATLNRTQSAVSIQIRRLEQRVGTKLFQRSRAGVALTAAGDQLLIYARRLLDLNAEALDALRARKYETVVRLGVMDDYGTIVIPPLLARFAQNHPEIQVEIETGLTATMPARLGDAYDLVIAMHPKGRGGGELLRNEQAVWAAAESYPAGMRHDVLPVALYPPGCLFRQWAADALDAAGRPWRLAFVSRTLAAVEAIAAQGLAITVVKACTLPSRLRVLSLRDGLPPLPSADIRLHRARDLSRPAALLADHLQRGISAPGTLC</sequence>
<comment type="similarity">
    <text evidence="2">Belongs to the LysR transcriptional regulatory family.</text>
</comment>
<dbReference type="SUPFAM" id="SSF53850">
    <property type="entry name" value="Periplasmic binding protein-like II"/>
    <property type="match status" value="1"/>
</dbReference>
<evidence type="ECO:0000256" key="4">
    <source>
        <dbReference type="ARBA" id="ARBA00023125"/>
    </source>
</evidence>
<dbReference type="PROSITE" id="PS50931">
    <property type="entry name" value="HTH_LYSR"/>
    <property type="match status" value="1"/>
</dbReference>
<keyword evidence="5" id="KW-0804">Transcription</keyword>
<evidence type="ECO:0000256" key="1">
    <source>
        <dbReference type="ARBA" id="ARBA00003502"/>
    </source>
</evidence>
<evidence type="ECO:0000259" key="6">
    <source>
        <dbReference type="PROSITE" id="PS50931"/>
    </source>
</evidence>
<proteinExistence type="inferred from homology"/>
<reference evidence="7 8" key="1">
    <citation type="journal article" date="2012" name="Microbes Environ.">
        <title>Complete genome sequence of Bradyrhizobium sp. S23321: insights into symbiosis evolution in soil oligotrophs.</title>
        <authorList>
            <person name="Okubo T."/>
            <person name="Tsukui T."/>
            <person name="Maita H."/>
            <person name="Okamoto S."/>
            <person name="Oshima K."/>
            <person name="Fujisawa T."/>
            <person name="Saito A."/>
            <person name="Futamata H."/>
            <person name="Hattori R."/>
            <person name="Shimomura Y."/>
            <person name="Haruta S."/>
            <person name="Morimoto S."/>
            <person name="Wang Y."/>
            <person name="Sakai Y."/>
            <person name="Hattori M."/>
            <person name="Aizawa S."/>
            <person name="Nagashima K.V.P."/>
            <person name="Masuda S."/>
            <person name="Hattori T."/>
            <person name="Yamashita A."/>
            <person name="Bao Z."/>
            <person name="Hayatsu M."/>
            <person name="Kajiya-Kanegae H."/>
            <person name="Yoshinaga I."/>
            <person name="Sakamoto K."/>
            <person name="Toyota K."/>
            <person name="Nakao M."/>
            <person name="Kohara M."/>
            <person name="Anda M."/>
            <person name="Niwa R."/>
            <person name="Jung-Hwan P."/>
            <person name="Sameshima-Saito R."/>
            <person name="Tokuda S."/>
            <person name="Yamamoto S."/>
            <person name="Yamamoto S."/>
            <person name="Yokoyama T."/>
            <person name="Akutsu T."/>
            <person name="Nakamura Y."/>
            <person name="Nakahira-Yanaka Y."/>
            <person name="Takada Hoshino Y."/>
            <person name="Hirakawa H."/>
            <person name="Mitsui H."/>
            <person name="Terasawa K."/>
            <person name="Itakura M."/>
            <person name="Sato S."/>
            <person name="Ikeda-Ohtsubo W."/>
            <person name="Sakakura N."/>
            <person name="Kaminuma E."/>
            <person name="Minamisawa K."/>
        </authorList>
    </citation>
    <scope>NUCLEOTIDE SEQUENCE [LARGE SCALE GENOMIC DNA]</scope>
    <source>
        <strain evidence="7 8">S23321</strain>
    </source>
</reference>
<evidence type="ECO:0000256" key="2">
    <source>
        <dbReference type="ARBA" id="ARBA00009437"/>
    </source>
</evidence>
<name>A0AAI8MCC2_9BRAD</name>
<evidence type="ECO:0000256" key="5">
    <source>
        <dbReference type="ARBA" id="ARBA00023163"/>
    </source>
</evidence>
<dbReference type="KEGG" id="brs:S23_43230"/>
<dbReference type="InterPro" id="IPR000847">
    <property type="entry name" value="LysR_HTH_N"/>
</dbReference>
<dbReference type="Proteomes" id="UP000007886">
    <property type="component" value="Chromosome"/>
</dbReference>
<evidence type="ECO:0000313" key="8">
    <source>
        <dbReference type="Proteomes" id="UP000007886"/>
    </source>
</evidence>
<dbReference type="PRINTS" id="PR00039">
    <property type="entry name" value="HTHLYSR"/>
</dbReference>
<dbReference type="EMBL" id="AP012279">
    <property type="protein sequence ID" value="BAL77518.1"/>
    <property type="molecule type" value="Genomic_DNA"/>
</dbReference>
<dbReference type="Gene3D" id="3.40.190.10">
    <property type="entry name" value="Periplasmic binding protein-like II"/>
    <property type="match status" value="2"/>
</dbReference>
<dbReference type="InterPro" id="IPR036390">
    <property type="entry name" value="WH_DNA-bd_sf"/>
</dbReference>
<comment type="function">
    <text evidence="1">NodD regulates the expression of the nodABCFE genes which encode other nodulation proteins. NodD is also a negative regulator of its own expression. Binds flavonoids as inducers.</text>
</comment>
<organism evidence="7 8">
    <name type="scientific">Bradyrhizobium cosmicum</name>
    <dbReference type="NCBI Taxonomy" id="1404864"/>
    <lineage>
        <taxon>Bacteria</taxon>
        <taxon>Pseudomonadati</taxon>
        <taxon>Pseudomonadota</taxon>
        <taxon>Alphaproteobacteria</taxon>
        <taxon>Hyphomicrobiales</taxon>
        <taxon>Nitrobacteraceae</taxon>
        <taxon>Bradyrhizobium</taxon>
    </lineage>
</organism>
<dbReference type="PANTHER" id="PTHR30579:SF7">
    <property type="entry name" value="HTH-TYPE TRANSCRIPTIONAL REGULATOR LRHA-RELATED"/>
    <property type="match status" value="1"/>
</dbReference>
<accession>A0AAI8MCC2</accession>
<protein>
    <submittedName>
        <fullName evidence="7">Transcription regulator LysR family</fullName>
    </submittedName>
</protein>
<dbReference type="GO" id="GO:0003677">
    <property type="term" value="F:DNA binding"/>
    <property type="evidence" value="ECO:0007669"/>
    <property type="project" value="UniProtKB-KW"/>
</dbReference>
<feature type="domain" description="HTH lysR-type" evidence="6">
    <location>
        <begin position="6"/>
        <end position="63"/>
    </location>
</feature>
<keyword evidence="8" id="KW-1185">Reference proteome</keyword>
<dbReference type="RefSeq" id="WP_015686799.1">
    <property type="nucleotide sequence ID" value="NC_017082.1"/>
</dbReference>
<dbReference type="InterPro" id="IPR005119">
    <property type="entry name" value="LysR_subst-bd"/>
</dbReference>